<dbReference type="EMBL" id="JARXHW010000002">
    <property type="protein sequence ID" value="MDQ8206112.1"/>
    <property type="molecule type" value="Genomic_DNA"/>
</dbReference>
<sequence>MPTIHQLEREQTIATELETAWNFISAPQNLDRITPDDMDFEIVSKLPEQMYNGLLIEYRVGIPLIGKQTWLTELKHIREQHSFVDEQRIGPYRLWYHYHEITAVAGGVRFNDRVSYVMPFGPFGALARGLYVKKELERIFDYRQKAMLAHLAN</sequence>
<name>A0ABU1APL2_9BACT</name>
<evidence type="ECO:0000313" key="2">
    <source>
        <dbReference type="Proteomes" id="UP001225316"/>
    </source>
</evidence>
<organism evidence="1 2">
    <name type="scientific">Thalassobacterium maritimum</name>
    <dbReference type="NCBI Taxonomy" id="3041265"/>
    <lineage>
        <taxon>Bacteria</taxon>
        <taxon>Pseudomonadati</taxon>
        <taxon>Verrucomicrobiota</taxon>
        <taxon>Opitutia</taxon>
        <taxon>Puniceicoccales</taxon>
        <taxon>Coraliomargaritaceae</taxon>
        <taxon>Thalassobacterium</taxon>
    </lineage>
</organism>
<dbReference type="CDD" id="cd07820">
    <property type="entry name" value="SRPBCC_3"/>
    <property type="match status" value="1"/>
</dbReference>
<dbReference type="InterPro" id="IPR023393">
    <property type="entry name" value="START-like_dom_sf"/>
</dbReference>
<dbReference type="Proteomes" id="UP001225316">
    <property type="component" value="Unassembled WGS sequence"/>
</dbReference>
<proteinExistence type="predicted"/>
<keyword evidence="2" id="KW-1185">Reference proteome</keyword>
<accession>A0ABU1APL2</accession>
<protein>
    <submittedName>
        <fullName evidence="1">SRPBCC family protein</fullName>
    </submittedName>
</protein>
<gene>
    <name evidence="1" type="ORF">QEH52_01225</name>
</gene>
<evidence type="ECO:0000313" key="1">
    <source>
        <dbReference type="EMBL" id="MDQ8206112.1"/>
    </source>
</evidence>
<comment type="caution">
    <text evidence="1">The sequence shown here is derived from an EMBL/GenBank/DDBJ whole genome shotgun (WGS) entry which is preliminary data.</text>
</comment>
<dbReference type="RefSeq" id="WP_308948105.1">
    <property type="nucleotide sequence ID" value="NZ_JARXHW010000002.1"/>
</dbReference>
<dbReference type="Gene3D" id="3.30.530.20">
    <property type="match status" value="1"/>
</dbReference>
<dbReference type="SUPFAM" id="SSF55961">
    <property type="entry name" value="Bet v1-like"/>
    <property type="match status" value="1"/>
</dbReference>
<reference evidence="1 2" key="1">
    <citation type="submission" date="2023-04" db="EMBL/GenBank/DDBJ databases">
        <title>A novel bacteria isolated from coastal sediment.</title>
        <authorList>
            <person name="Liu X.-J."/>
            <person name="Du Z.-J."/>
        </authorList>
    </citation>
    <scope>NUCLEOTIDE SEQUENCE [LARGE SCALE GENOMIC DNA]</scope>
    <source>
        <strain evidence="1 2">SDUM461003</strain>
    </source>
</reference>